<organism evidence="7 8">
    <name type="scientific">Canavalia gladiata</name>
    <name type="common">Sword bean</name>
    <name type="synonym">Dolichos gladiatus</name>
    <dbReference type="NCBI Taxonomy" id="3824"/>
    <lineage>
        <taxon>Eukaryota</taxon>
        <taxon>Viridiplantae</taxon>
        <taxon>Streptophyta</taxon>
        <taxon>Embryophyta</taxon>
        <taxon>Tracheophyta</taxon>
        <taxon>Spermatophyta</taxon>
        <taxon>Magnoliopsida</taxon>
        <taxon>eudicotyledons</taxon>
        <taxon>Gunneridae</taxon>
        <taxon>Pentapetalae</taxon>
        <taxon>rosids</taxon>
        <taxon>fabids</taxon>
        <taxon>Fabales</taxon>
        <taxon>Fabaceae</taxon>
        <taxon>Papilionoideae</taxon>
        <taxon>50 kb inversion clade</taxon>
        <taxon>NPAAA clade</taxon>
        <taxon>indigoferoid/millettioid clade</taxon>
        <taxon>Phaseoleae</taxon>
        <taxon>Canavalia</taxon>
    </lineage>
</organism>
<proteinExistence type="predicted"/>
<dbReference type="Gene3D" id="1.10.8.10">
    <property type="entry name" value="DNA helicase RuvA subunit, C-terminal domain"/>
    <property type="match status" value="1"/>
</dbReference>
<accession>A0AAN9MC81</accession>
<keyword evidence="5" id="KW-0175">Coiled coil</keyword>
<reference evidence="7 8" key="1">
    <citation type="submission" date="2024-01" db="EMBL/GenBank/DDBJ databases">
        <title>The genomes of 5 underutilized Papilionoideae crops provide insights into root nodulation and disease resistanc.</title>
        <authorList>
            <person name="Jiang F."/>
        </authorList>
    </citation>
    <scope>NUCLEOTIDE SEQUENCE [LARGE SCALE GENOMIC DNA]</scope>
    <source>
        <strain evidence="7">LVBAO_FW01</strain>
        <tissue evidence="7">Leaves</tissue>
    </source>
</reference>
<evidence type="ECO:0000313" key="8">
    <source>
        <dbReference type="Proteomes" id="UP001367508"/>
    </source>
</evidence>
<evidence type="ECO:0000256" key="3">
    <source>
        <dbReference type="ARBA" id="ARBA00022833"/>
    </source>
</evidence>
<sequence>MAIEAHLYPTSTNAAFPFCGSQADFMIDVHSCFNTQQQQHHLYNLGHHHQHLLNHQNQMNQHNMSVVDHTLPFLSNSNAYNASNKYNHNIHPLAPNSQSFAVEFDAQGDEVDHYVRSQNEKFRILLQNQRKQQLEDFLKKVELNALYVLSQKDEQIAQATKKRVELEEFLTRLEAENQSWRRVAQENEAMVLSLHNTLEQMKERAFYGMAMEDAESCCDENIGTEEEEEETGENRLCYGGGTEEEQIGKKTMICKSCNSRCSSFMFLPCRHLCSCKSCEVFLQACPVCRMAKKSSIETLIF</sequence>
<evidence type="ECO:0000256" key="2">
    <source>
        <dbReference type="ARBA" id="ARBA00022771"/>
    </source>
</evidence>
<evidence type="ECO:0000259" key="6">
    <source>
        <dbReference type="PROSITE" id="PS50089"/>
    </source>
</evidence>
<comment type="caution">
    <text evidence="7">The sequence shown here is derived from an EMBL/GenBank/DDBJ whole genome shotgun (WGS) entry which is preliminary data.</text>
</comment>
<name>A0AAN9MC81_CANGL</name>
<keyword evidence="8" id="KW-1185">Reference proteome</keyword>
<dbReference type="GO" id="GO:0004842">
    <property type="term" value="F:ubiquitin-protein transferase activity"/>
    <property type="evidence" value="ECO:0007669"/>
    <property type="project" value="TreeGrafter"/>
</dbReference>
<dbReference type="FunFam" id="1.10.1170.10:FF:000002">
    <property type="entry name" value="Baculoviral IAP repeat containing 7"/>
    <property type="match status" value="1"/>
</dbReference>
<evidence type="ECO:0000256" key="5">
    <source>
        <dbReference type="SAM" id="Coils"/>
    </source>
</evidence>
<dbReference type="EMBL" id="JAYMYQ010000002">
    <property type="protein sequence ID" value="KAK7351931.1"/>
    <property type="molecule type" value="Genomic_DNA"/>
</dbReference>
<dbReference type="InterPro" id="IPR001841">
    <property type="entry name" value="Znf_RING"/>
</dbReference>
<keyword evidence="2 4" id="KW-0863">Zinc-finger</keyword>
<dbReference type="PANTHER" id="PTHR42647:SF6">
    <property type="entry name" value="RING-TYPE DOMAIN-CONTAINING PROTEIN"/>
    <property type="match status" value="1"/>
</dbReference>
<keyword evidence="3" id="KW-0862">Zinc</keyword>
<gene>
    <name evidence="7" type="ORF">VNO77_11716</name>
</gene>
<dbReference type="PROSITE" id="PS50089">
    <property type="entry name" value="ZF_RING_2"/>
    <property type="match status" value="1"/>
</dbReference>
<dbReference type="Proteomes" id="UP001367508">
    <property type="component" value="Unassembled WGS sequence"/>
</dbReference>
<protein>
    <recommendedName>
        <fullName evidence="6">RING-type domain-containing protein</fullName>
    </recommendedName>
</protein>
<feature type="coiled-coil region" evidence="5">
    <location>
        <begin position="156"/>
        <end position="190"/>
    </location>
</feature>
<dbReference type="Gene3D" id="1.10.1170.10">
    <property type="entry name" value="Inhibitor Of Apoptosis Protein (2mihbC-IAP-1), Chain A"/>
    <property type="match status" value="1"/>
</dbReference>
<dbReference type="Gene3D" id="1.10.533.10">
    <property type="entry name" value="Death Domain, Fas"/>
    <property type="match status" value="1"/>
</dbReference>
<dbReference type="InterPro" id="IPR011029">
    <property type="entry name" value="DEATH-like_dom_sf"/>
</dbReference>
<dbReference type="Pfam" id="PF13920">
    <property type="entry name" value="zf-C3HC4_3"/>
    <property type="match status" value="1"/>
</dbReference>
<dbReference type="PIRSF" id="PIRSF036836">
    <property type="entry name" value="RNase_bind_SBP1"/>
    <property type="match status" value="1"/>
</dbReference>
<evidence type="ECO:0000313" key="7">
    <source>
        <dbReference type="EMBL" id="KAK7351931.1"/>
    </source>
</evidence>
<feature type="domain" description="RING-type" evidence="6">
    <location>
        <begin position="254"/>
        <end position="289"/>
    </location>
</feature>
<dbReference type="AlphaFoldDB" id="A0AAN9MC81"/>
<evidence type="ECO:0000256" key="1">
    <source>
        <dbReference type="ARBA" id="ARBA00022723"/>
    </source>
</evidence>
<dbReference type="GO" id="GO:0008270">
    <property type="term" value="F:zinc ion binding"/>
    <property type="evidence" value="ECO:0007669"/>
    <property type="project" value="UniProtKB-KW"/>
</dbReference>
<keyword evidence="1" id="KW-0479">Metal-binding</keyword>
<evidence type="ECO:0000256" key="4">
    <source>
        <dbReference type="PROSITE-ProRule" id="PRU00175"/>
    </source>
</evidence>
<dbReference type="PANTHER" id="PTHR42647">
    <property type="entry name" value="SBP (S-RIBONUCLEASE BINDING PROTEIN) FAMILY PROTEIN"/>
    <property type="match status" value="1"/>
</dbReference>